<feature type="transmembrane region" description="Helical" evidence="1">
    <location>
        <begin position="7"/>
        <end position="29"/>
    </location>
</feature>
<evidence type="ECO:0000256" key="1">
    <source>
        <dbReference type="SAM" id="Phobius"/>
    </source>
</evidence>
<proteinExistence type="predicted"/>
<keyword evidence="1" id="KW-1133">Transmembrane helix</keyword>
<reference evidence="2 3" key="1">
    <citation type="submission" date="2021-03" db="EMBL/GenBank/DDBJ databases">
        <title>Genomic Encyclopedia of Type Strains, Phase IV (KMG-IV): sequencing the most valuable type-strain genomes for metagenomic binning, comparative biology and taxonomic classification.</title>
        <authorList>
            <person name="Goeker M."/>
        </authorList>
    </citation>
    <scope>NUCLEOTIDE SEQUENCE [LARGE SCALE GENOMIC DNA]</scope>
    <source>
        <strain evidence="2 3">DSM 21085</strain>
    </source>
</reference>
<dbReference type="EMBL" id="JAGGKK010000014">
    <property type="protein sequence ID" value="MBP1949714.1"/>
    <property type="molecule type" value="Genomic_DNA"/>
</dbReference>
<sequence length="58" mass="6567">MGIIMSIILYALTLYIAYLVITVAVRHGIDSSEVGKALQEKHGIQEEKFYPKNDLDKE</sequence>
<dbReference type="Proteomes" id="UP001519328">
    <property type="component" value="Unassembled WGS sequence"/>
</dbReference>
<dbReference type="RefSeq" id="WP_209481194.1">
    <property type="nucleotide sequence ID" value="NZ_JAGGKK010000014.1"/>
</dbReference>
<name>A0ABS4HG53_9BACI</name>
<keyword evidence="3" id="KW-1185">Reference proteome</keyword>
<keyword evidence="1" id="KW-0812">Transmembrane</keyword>
<evidence type="ECO:0000313" key="3">
    <source>
        <dbReference type="Proteomes" id="UP001519328"/>
    </source>
</evidence>
<evidence type="ECO:0000313" key="2">
    <source>
        <dbReference type="EMBL" id="MBP1949714.1"/>
    </source>
</evidence>
<gene>
    <name evidence="2" type="ORF">J2Z82_002654</name>
</gene>
<accession>A0ABS4HG53</accession>
<protein>
    <recommendedName>
        <fullName evidence="4">YtzI protein</fullName>
    </recommendedName>
</protein>
<keyword evidence="1" id="KW-0472">Membrane</keyword>
<evidence type="ECO:0008006" key="4">
    <source>
        <dbReference type="Google" id="ProtNLM"/>
    </source>
</evidence>
<comment type="caution">
    <text evidence="2">The sequence shown here is derived from an EMBL/GenBank/DDBJ whole genome shotgun (WGS) entry which is preliminary data.</text>
</comment>
<organism evidence="2 3">
    <name type="scientific">Virgibacillus litoralis</name>
    <dbReference type="NCBI Taxonomy" id="578221"/>
    <lineage>
        <taxon>Bacteria</taxon>
        <taxon>Bacillati</taxon>
        <taxon>Bacillota</taxon>
        <taxon>Bacilli</taxon>
        <taxon>Bacillales</taxon>
        <taxon>Bacillaceae</taxon>
        <taxon>Virgibacillus</taxon>
    </lineage>
</organism>